<sequence>MNVARLTRSCCLTLLLLLVVKPVSARRRATPHIDSISFKSTLLPESVLLAVTRPYLLSSKAEDDRGRELRRCCSSSSTIGSLRVHTSASLLSCPEEAEEPQLLLGSVMVTLATCPTAASISSSSDSVSDGAVVATFLSWSMTLPARGNTAATSCSFCVSPSSSCSSDIGFARSVCCTGGTCEQE</sequence>
<dbReference type="EMBL" id="AB922300">
    <property type="protein sequence ID" value="BAP68875.1"/>
    <property type="molecule type" value="mRNA"/>
</dbReference>
<proteinExistence type="evidence at transcript level"/>
<feature type="chain" id="PRO_5001853262" evidence="1">
    <location>
        <begin position="26"/>
        <end position="184"/>
    </location>
</feature>
<accession>A0A090BF51</accession>
<feature type="signal peptide" evidence="1">
    <location>
        <begin position="1"/>
        <end position="25"/>
    </location>
</feature>
<protein>
    <submittedName>
        <fullName evidence="2">RxLR effector candidate protein</fullName>
    </submittedName>
</protein>
<gene>
    <name evidence="2" type="primary">HaRxL159</name>
</gene>
<organism evidence="2">
    <name type="scientific">Hyaloperonospora arabidopsidis (strain Emoy2)</name>
    <name type="common">Downy mildew agent</name>
    <name type="synonym">Peronospora arabidopsidis</name>
    <dbReference type="NCBI Taxonomy" id="559515"/>
    <lineage>
        <taxon>Eukaryota</taxon>
        <taxon>Sar</taxon>
        <taxon>Stramenopiles</taxon>
        <taxon>Oomycota</taxon>
        <taxon>Peronosporomycetes</taxon>
        <taxon>Peronosporales</taxon>
        <taxon>Peronosporaceae</taxon>
        <taxon>Hyaloperonospora</taxon>
    </lineage>
</organism>
<keyword evidence="1" id="KW-0732">Signal</keyword>
<name>A0A090BF51_HYAAE</name>
<evidence type="ECO:0000313" key="2">
    <source>
        <dbReference type="EMBL" id="BAP68875.1"/>
    </source>
</evidence>
<reference evidence="2" key="1">
    <citation type="journal article" date="2014" name="PLoS Pathog.">
        <title>Expression profiling during Arabidopsis/downy mildew interaction reveals a highly-expressed effector that attenuates responses to salicylic acid.</title>
        <authorList>
            <person name="Asai S."/>
            <person name="Rallapalli G."/>
            <person name="Piquerez S.J.M."/>
            <person name="Caillaud M.C."/>
            <person name="Furzer O.J."/>
            <person name="Ishaque N."/>
            <person name="Wirthmueller L."/>
            <person name="Fabro G."/>
            <person name="Shirasu K."/>
            <person name="Jones J.D.G."/>
        </authorList>
    </citation>
    <scope>NUCLEOTIDE SEQUENCE</scope>
    <source>
        <strain evidence="2">Emoy2</strain>
    </source>
</reference>
<dbReference type="AlphaFoldDB" id="A0A090BF51"/>
<evidence type="ECO:0000256" key="1">
    <source>
        <dbReference type="SAM" id="SignalP"/>
    </source>
</evidence>